<protein>
    <submittedName>
        <fullName evidence="1">Uncharacterized protein</fullName>
    </submittedName>
</protein>
<reference evidence="1" key="1">
    <citation type="submission" date="2023-05" db="EMBL/GenBank/DDBJ databases">
        <title>Nepenthes gracilis genome sequencing.</title>
        <authorList>
            <person name="Fukushima K."/>
        </authorList>
    </citation>
    <scope>NUCLEOTIDE SEQUENCE</scope>
    <source>
        <strain evidence="1">SING2019-196</strain>
    </source>
</reference>
<dbReference type="AlphaFoldDB" id="A0AAD3S5S1"/>
<evidence type="ECO:0000313" key="1">
    <source>
        <dbReference type="EMBL" id="GMH04998.1"/>
    </source>
</evidence>
<dbReference type="Gene3D" id="3.40.50.1820">
    <property type="entry name" value="alpha/beta hydrolase"/>
    <property type="match status" value="1"/>
</dbReference>
<proteinExistence type="predicted"/>
<keyword evidence="2" id="KW-1185">Reference proteome</keyword>
<dbReference type="SUPFAM" id="SSF53474">
    <property type="entry name" value="alpha/beta-Hydrolases"/>
    <property type="match status" value="1"/>
</dbReference>
<sequence length="226" mass="25116">MMMIYSSRMRGGGSFRTTSAVGGMTCGCNNSKELKESGQVFEEGLEMNDEMNLLLWQWHSAGALTAIDVYSEASEGIAALIIVAPPILAPISACKVTVRMLIGKFGTATIRKSWYDASQGSYRVYKNTADRFCCSNTATWAKRLRQIACPVLIITGDTDRLVPTWNAERLHGLYQENSLRSLRIVVTCPKKKGQQRVVSVVETFVRRAFLGSEELSLQPSTRERFS</sequence>
<dbReference type="Proteomes" id="UP001279734">
    <property type="component" value="Unassembled WGS sequence"/>
</dbReference>
<comment type="caution">
    <text evidence="1">The sequence shown here is derived from an EMBL/GenBank/DDBJ whole genome shotgun (WGS) entry which is preliminary data.</text>
</comment>
<dbReference type="GO" id="GO:0009941">
    <property type="term" value="C:chloroplast envelope"/>
    <property type="evidence" value="ECO:0007669"/>
    <property type="project" value="TreeGrafter"/>
</dbReference>
<name>A0AAD3S5S1_NEPGR</name>
<dbReference type="EMBL" id="BSYO01000005">
    <property type="protein sequence ID" value="GMH04998.1"/>
    <property type="molecule type" value="Genomic_DNA"/>
</dbReference>
<dbReference type="PANTHER" id="PTHR43689">
    <property type="entry name" value="HYDROLASE"/>
    <property type="match status" value="1"/>
</dbReference>
<gene>
    <name evidence="1" type="ORF">Nepgr_006838</name>
</gene>
<accession>A0AAD3S5S1</accession>
<evidence type="ECO:0000313" key="2">
    <source>
        <dbReference type="Proteomes" id="UP001279734"/>
    </source>
</evidence>
<dbReference type="PANTHER" id="PTHR43689:SF1">
    <property type="entry name" value="ALPHA_BETA-HYDROLASES SUPERFAMILY PROTEIN"/>
    <property type="match status" value="1"/>
</dbReference>
<organism evidence="1 2">
    <name type="scientific">Nepenthes gracilis</name>
    <name type="common">Slender pitcher plant</name>
    <dbReference type="NCBI Taxonomy" id="150966"/>
    <lineage>
        <taxon>Eukaryota</taxon>
        <taxon>Viridiplantae</taxon>
        <taxon>Streptophyta</taxon>
        <taxon>Embryophyta</taxon>
        <taxon>Tracheophyta</taxon>
        <taxon>Spermatophyta</taxon>
        <taxon>Magnoliopsida</taxon>
        <taxon>eudicotyledons</taxon>
        <taxon>Gunneridae</taxon>
        <taxon>Pentapetalae</taxon>
        <taxon>Caryophyllales</taxon>
        <taxon>Nepenthaceae</taxon>
        <taxon>Nepenthes</taxon>
    </lineage>
</organism>
<dbReference type="InterPro" id="IPR029058">
    <property type="entry name" value="AB_hydrolase_fold"/>
</dbReference>